<evidence type="ECO:0000313" key="15">
    <source>
        <dbReference type="Proteomes" id="UP000568446"/>
    </source>
</evidence>
<dbReference type="Pfam" id="PF01597">
    <property type="entry name" value="GCV_H"/>
    <property type="match status" value="1"/>
</dbReference>
<evidence type="ECO:0000259" key="5">
    <source>
        <dbReference type="PROSITE" id="PS50968"/>
    </source>
</evidence>
<dbReference type="Proteomes" id="UP000563820">
    <property type="component" value="Unassembled WGS sequence"/>
</dbReference>
<dbReference type="NCBIfam" id="TIGR00527">
    <property type="entry name" value="gcvH"/>
    <property type="match status" value="1"/>
</dbReference>
<dbReference type="InterPro" id="IPR000089">
    <property type="entry name" value="Biotin_lipoyl"/>
</dbReference>
<evidence type="ECO:0000313" key="6">
    <source>
        <dbReference type="EMBL" id="NWJ20310.1"/>
    </source>
</evidence>
<dbReference type="EMBL" id="JACATJ010000007">
    <property type="protein sequence ID" value="NWK09151.1"/>
    <property type="molecule type" value="Genomic_DNA"/>
</dbReference>
<dbReference type="Gene3D" id="2.40.50.100">
    <property type="match status" value="1"/>
</dbReference>
<dbReference type="InterPro" id="IPR011053">
    <property type="entry name" value="Single_hybrid_motif"/>
</dbReference>
<protein>
    <recommendedName>
        <fullName evidence="3">Probable glycine cleavage system H protein</fullName>
    </recommendedName>
</protein>
<dbReference type="PROSITE" id="PS50968">
    <property type="entry name" value="BIOTINYL_LIPOYL"/>
    <property type="match status" value="1"/>
</dbReference>
<comment type="similarity">
    <text evidence="1 3">Belongs to the GcvH family.</text>
</comment>
<dbReference type="InterPro" id="IPR033753">
    <property type="entry name" value="GCV_H/Fam206"/>
</dbReference>
<evidence type="ECO:0000313" key="11">
    <source>
        <dbReference type="EMBL" id="NWK09151.1"/>
    </source>
</evidence>
<comment type="subunit">
    <text evidence="3">The glycine cleavage system is composed of four proteins: P, T, L and H.</text>
</comment>
<dbReference type="EMBL" id="JACATD010000004">
    <property type="protein sequence ID" value="NWK01141.1"/>
    <property type="molecule type" value="Genomic_DNA"/>
</dbReference>
<name>A0A7K4NIL4_9ARCH</name>
<dbReference type="InterPro" id="IPR017453">
    <property type="entry name" value="GCV_H_sub"/>
</dbReference>
<evidence type="ECO:0000313" key="17">
    <source>
        <dbReference type="Proteomes" id="UP000587702"/>
    </source>
</evidence>
<evidence type="ECO:0000256" key="1">
    <source>
        <dbReference type="ARBA" id="ARBA00009249"/>
    </source>
</evidence>
<dbReference type="Proteomes" id="UP000575480">
    <property type="component" value="Unassembled WGS sequence"/>
</dbReference>
<comment type="function">
    <text evidence="3">The glycine cleavage system catalyzes the degradation of glycine. The H protein shuttles the methylamine group of glycine from the P protein to the T protein.</text>
</comment>
<proteinExistence type="inferred from homology"/>
<evidence type="ECO:0000313" key="14">
    <source>
        <dbReference type="Proteomes" id="UP000563820"/>
    </source>
</evidence>
<dbReference type="Proteomes" id="UP000587702">
    <property type="component" value="Unassembled WGS sequence"/>
</dbReference>
<evidence type="ECO:0000313" key="13">
    <source>
        <dbReference type="Proteomes" id="UP000549797"/>
    </source>
</evidence>
<evidence type="ECO:0000313" key="8">
    <source>
        <dbReference type="EMBL" id="NWJ29817.1"/>
    </source>
</evidence>
<feature type="modified residue" description="N6-lipoyllysine" evidence="3 4">
    <location>
        <position position="60"/>
    </location>
</feature>
<dbReference type="CDD" id="cd06848">
    <property type="entry name" value="GCS_H"/>
    <property type="match status" value="1"/>
</dbReference>
<evidence type="ECO:0000256" key="2">
    <source>
        <dbReference type="ARBA" id="ARBA00022823"/>
    </source>
</evidence>
<dbReference type="SUPFAM" id="SSF51230">
    <property type="entry name" value="Single hybrid motif"/>
    <property type="match status" value="1"/>
</dbReference>
<gene>
    <name evidence="3 10" type="primary">gcvH</name>
    <name evidence="10" type="ORF">HX840_04465</name>
    <name evidence="7" type="ORF">HX848_07430</name>
    <name evidence="8" type="ORF">HX850_02745</name>
    <name evidence="11" type="ORF">HX852_05140</name>
    <name evidence="9" type="ORF">HX858_07880</name>
    <name evidence="6" type="ORF">HX860_04480</name>
</gene>
<accession>A0A7K4NIL4</accession>
<dbReference type="Proteomes" id="UP000568446">
    <property type="component" value="Unassembled WGS sequence"/>
</dbReference>
<dbReference type="HAMAP" id="MF_00272">
    <property type="entry name" value="GcvH"/>
    <property type="match status" value="1"/>
</dbReference>
<evidence type="ECO:0000313" key="10">
    <source>
        <dbReference type="EMBL" id="NWK01141.1"/>
    </source>
</evidence>
<comment type="cofactor">
    <cofactor evidence="3">
        <name>(R)-lipoate</name>
        <dbReference type="ChEBI" id="CHEBI:83088"/>
    </cofactor>
    <text evidence="3">Binds 1 lipoyl cofactor covalently.</text>
</comment>
<dbReference type="GO" id="GO:0009249">
    <property type="term" value="P:protein lipoylation"/>
    <property type="evidence" value="ECO:0007669"/>
    <property type="project" value="TreeGrafter"/>
</dbReference>
<dbReference type="EMBL" id="JACATK010000009">
    <property type="protein sequence ID" value="NWJ29817.1"/>
    <property type="molecule type" value="Genomic_DNA"/>
</dbReference>
<comment type="caution">
    <text evidence="10">The sequence shown here is derived from an EMBL/GenBank/DDBJ whole genome shotgun (WGS) entry which is preliminary data.</text>
</comment>
<dbReference type="GO" id="GO:0019464">
    <property type="term" value="P:glycine decarboxylation via glycine cleavage system"/>
    <property type="evidence" value="ECO:0007669"/>
    <property type="project" value="UniProtKB-UniRule"/>
</dbReference>
<keyword evidence="2 3" id="KW-0450">Lipoyl</keyword>
<reference evidence="12 13" key="1">
    <citation type="journal article" date="2019" name="Environ. Microbiol.">
        <title>Genomics insights into ecotype formation of ammonia-oxidizing archaea in the deep ocean.</title>
        <authorList>
            <person name="Wang Y."/>
            <person name="Huang J.M."/>
            <person name="Cui G.J."/>
            <person name="Nunoura T."/>
            <person name="Takaki Y."/>
            <person name="Li W.L."/>
            <person name="Li J."/>
            <person name="Gao Z.M."/>
            <person name="Takai K."/>
            <person name="Zhang A.Q."/>
            <person name="Stepanauskas R."/>
        </authorList>
    </citation>
    <scope>NUCLEOTIDE SEQUENCE [LARGE SCALE GENOMIC DNA]</scope>
    <source>
        <strain evidence="8 15">C4</strain>
        <strain evidence="11 13">D1a</strain>
        <strain evidence="6 17">L14</strain>
        <strain evidence="9 16">L15a</strain>
        <strain evidence="7 14">T1L11</strain>
        <strain evidence="10 12">T1L9</strain>
    </source>
</reference>
<dbReference type="EMBL" id="JACATH010000009">
    <property type="protein sequence ID" value="NWJ57650.1"/>
    <property type="molecule type" value="Genomic_DNA"/>
</dbReference>
<dbReference type="NCBIfam" id="NF002270">
    <property type="entry name" value="PRK01202.1"/>
    <property type="match status" value="1"/>
</dbReference>
<sequence>MAEKKFTKEHEWIEKSDQIIIIGITEFAQDQLGDIVSIELPQVASSFKQNDVMAIIDSVKASSDIYCPIDGEIIEINEKLLEHPELINQSPYNEGWIVKIKPNNTEQIDSLLSKEQYDELVGQSKE</sequence>
<dbReference type="PANTHER" id="PTHR11715">
    <property type="entry name" value="GLYCINE CLEAVAGE SYSTEM H PROTEIN"/>
    <property type="match status" value="1"/>
</dbReference>
<dbReference type="Proteomes" id="UP000547822">
    <property type="component" value="Unassembled WGS sequence"/>
</dbReference>
<evidence type="ECO:0000313" key="9">
    <source>
        <dbReference type="EMBL" id="NWJ57650.1"/>
    </source>
</evidence>
<reference evidence="10" key="2">
    <citation type="submission" date="2020-06" db="EMBL/GenBank/DDBJ databases">
        <authorList>
            <person name="Wang Y."/>
        </authorList>
    </citation>
    <scope>NUCLEOTIDE SEQUENCE</scope>
    <source>
        <strain evidence="8">C4</strain>
        <strain evidence="11">D1a</strain>
        <strain evidence="6">L14</strain>
        <strain evidence="9">L15a</strain>
        <strain evidence="7">T1L11</strain>
        <strain evidence="10">T1L9</strain>
    </source>
</reference>
<evidence type="ECO:0000313" key="7">
    <source>
        <dbReference type="EMBL" id="NWJ29190.1"/>
    </source>
</evidence>
<dbReference type="Proteomes" id="UP000549797">
    <property type="component" value="Unassembled WGS sequence"/>
</dbReference>
<evidence type="ECO:0000256" key="4">
    <source>
        <dbReference type="PIRSR" id="PIRSR617453-50"/>
    </source>
</evidence>
<organism evidence="10 12">
    <name type="scientific">Marine Group I thaumarchaeote</name>
    <dbReference type="NCBI Taxonomy" id="2511932"/>
    <lineage>
        <taxon>Archaea</taxon>
        <taxon>Nitrososphaerota</taxon>
        <taxon>Marine Group I</taxon>
    </lineage>
</organism>
<dbReference type="EMBL" id="JACATI010000004">
    <property type="protein sequence ID" value="NWJ20310.1"/>
    <property type="molecule type" value="Genomic_DNA"/>
</dbReference>
<dbReference type="PANTHER" id="PTHR11715:SF3">
    <property type="entry name" value="GLYCINE CLEAVAGE SYSTEM H PROTEIN-RELATED"/>
    <property type="match status" value="1"/>
</dbReference>
<evidence type="ECO:0000313" key="16">
    <source>
        <dbReference type="Proteomes" id="UP000575480"/>
    </source>
</evidence>
<dbReference type="GO" id="GO:0005960">
    <property type="term" value="C:glycine cleavage complex"/>
    <property type="evidence" value="ECO:0007669"/>
    <property type="project" value="InterPro"/>
</dbReference>
<dbReference type="EMBL" id="JACATE010000015">
    <property type="protein sequence ID" value="NWJ29190.1"/>
    <property type="molecule type" value="Genomic_DNA"/>
</dbReference>
<evidence type="ECO:0000256" key="3">
    <source>
        <dbReference type="HAMAP-Rule" id="MF_00272"/>
    </source>
</evidence>
<evidence type="ECO:0000313" key="12">
    <source>
        <dbReference type="Proteomes" id="UP000547822"/>
    </source>
</evidence>
<dbReference type="GO" id="GO:0005737">
    <property type="term" value="C:cytoplasm"/>
    <property type="evidence" value="ECO:0007669"/>
    <property type="project" value="TreeGrafter"/>
</dbReference>
<dbReference type="AlphaFoldDB" id="A0A7K4NIL4"/>
<feature type="domain" description="Lipoyl-binding" evidence="5">
    <location>
        <begin position="19"/>
        <end position="101"/>
    </location>
</feature>
<dbReference type="InterPro" id="IPR002930">
    <property type="entry name" value="GCV_H"/>
</dbReference>